<evidence type="ECO:0000256" key="3">
    <source>
        <dbReference type="ARBA" id="ARBA00023315"/>
    </source>
</evidence>
<keyword evidence="4" id="KW-0812">Transmembrane</keyword>
<gene>
    <name evidence="6" type="ORF">S7711_03872</name>
</gene>
<dbReference type="OrthoDB" id="189226at2759"/>
<dbReference type="SUPFAM" id="SSF69593">
    <property type="entry name" value="Glycerol-3-phosphate (1)-acyltransferase"/>
    <property type="match status" value="1"/>
</dbReference>
<dbReference type="Proteomes" id="UP000028045">
    <property type="component" value="Unassembled WGS sequence"/>
</dbReference>
<keyword evidence="7" id="KW-1185">Reference proteome</keyword>
<dbReference type="GO" id="GO:0016746">
    <property type="term" value="F:acyltransferase activity"/>
    <property type="evidence" value="ECO:0007669"/>
    <property type="project" value="UniProtKB-KW"/>
</dbReference>
<dbReference type="SMART" id="SM00563">
    <property type="entry name" value="PlsC"/>
    <property type="match status" value="1"/>
</dbReference>
<organism evidence="6 7">
    <name type="scientific">Stachybotrys chartarum (strain CBS 109288 / IBT 7711)</name>
    <name type="common">Toxic black mold</name>
    <name type="synonym">Stilbospora chartarum</name>
    <dbReference type="NCBI Taxonomy" id="1280523"/>
    <lineage>
        <taxon>Eukaryota</taxon>
        <taxon>Fungi</taxon>
        <taxon>Dikarya</taxon>
        <taxon>Ascomycota</taxon>
        <taxon>Pezizomycotina</taxon>
        <taxon>Sordariomycetes</taxon>
        <taxon>Hypocreomycetidae</taxon>
        <taxon>Hypocreales</taxon>
        <taxon>Stachybotryaceae</taxon>
        <taxon>Stachybotrys</taxon>
    </lineage>
</organism>
<dbReference type="InterPro" id="IPR002123">
    <property type="entry name" value="Plipid/glycerol_acylTrfase"/>
</dbReference>
<feature type="transmembrane region" description="Helical" evidence="4">
    <location>
        <begin position="47"/>
        <end position="73"/>
    </location>
</feature>
<name>A0A084AHV1_STACB</name>
<feature type="domain" description="Phospholipid/glycerol acyltransferase" evidence="5">
    <location>
        <begin position="133"/>
        <end position="266"/>
    </location>
</feature>
<dbReference type="Pfam" id="PF01553">
    <property type="entry name" value="Acyltransferase"/>
    <property type="match status" value="1"/>
</dbReference>
<evidence type="ECO:0000259" key="5">
    <source>
        <dbReference type="SMART" id="SM00563"/>
    </source>
</evidence>
<keyword evidence="3" id="KW-0012">Acyltransferase</keyword>
<proteinExistence type="inferred from homology"/>
<dbReference type="PANTHER" id="PTHR10983:SF16">
    <property type="entry name" value="LYSOCARDIOLIPIN ACYLTRANSFERASE 1"/>
    <property type="match status" value="1"/>
</dbReference>
<dbReference type="CDD" id="cd07990">
    <property type="entry name" value="LPLAT_LCLAT1-like"/>
    <property type="match status" value="1"/>
</dbReference>
<keyword evidence="4" id="KW-1133">Transmembrane helix</keyword>
<evidence type="ECO:0000256" key="1">
    <source>
        <dbReference type="ARBA" id="ARBA00008655"/>
    </source>
</evidence>
<dbReference type="GO" id="GO:0036149">
    <property type="term" value="P:phosphatidylinositol acyl-chain remodeling"/>
    <property type="evidence" value="ECO:0007669"/>
    <property type="project" value="TreeGrafter"/>
</dbReference>
<accession>A0A084AHV1</accession>
<dbReference type="InterPro" id="IPR032098">
    <property type="entry name" value="Acyltransf_C"/>
</dbReference>
<evidence type="ECO:0000313" key="6">
    <source>
        <dbReference type="EMBL" id="KEY64880.1"/>
    </source>
</evidence>
<keyword evidence="4" id="KW-0472">Membrane</keyword>
<dbReference type="PANTHER" id="PTHR10983">
    <property type="entry name" value="1-ACYLGLYCEROL-3-PHOSPHATE ACYLTRANSFERASE-RELATED"/>
    <property type="match status" value="1"/>
</dbReference>
<evidence type="ECO:0000313" key="7">
    <source>
        <dbReference type="Proteomes" id="UP000028045"/>
    </source>
</evidence>
<evidence type="ECO:0000256" key="2">
    <source>
        <dbReference type="ARBA" id="ARBA00022679"/>
    </source>
</evidence>
<dbReference type="GO" id="GO:0005783">
    <property type="term" value="C:endoplasmic reticulum"/>
    <property type="evidence" value="ECO:0007669"/>
    <property type="project" value="TreeGrafter"/>
</dbReference>
<dbReference type="EMBL" id="KL648721">
    <property type="protein sequence ID" value="KEY64880.1"/>
    <property type="molecule type" value="Genomic_DNA"/>
</dbReference>
<reference evidence="6 7" key="1">
    <citation type="journal article" date="2014" name="BMC Genomics">
        <title>Comparative genome sequencing reveals chemotype-specific gene clusters in the toxigenic black mold Stachybotrys.</title>
        <authorList>
            <person name="Semeiks J."/>
            <person name="Borek D."/>
            <person name="Otwinowski Z."/>
            <person name="Grishin N.V."/>
        </authorList>
    </citation>
    <scope>NUCLEOTIDE SEQUENCE [LARGE SCALE GENOMIC DNA]</scope>
    <source>
        <strain evidence="7">CBS 109288 / IBT 7711</strain>
    </source>
</reference>
<dbReference type="AlphaFoldDB" id="A0A084AHV1"/>
<sequence length="411" mass="47398">MAVQHPTSSETDPSRKGLEPVYPNRPVDALPRKQQPFVGFAQLIRGIVFLIFFVTCCLSILVTQLIGAPLYLVNREWFYAYMAMTKRSFGLTLTFMTSVWAPVTVRISGDETVAEQIQPTPDGSVRFNFPERMVLFANHQIDTDWLYLWWVSYANRPAMHGHLYIILKESLKWVPVLGWGMQFYNFIFLSRKMAADRPRLSYRLNKLKRKHTDPSGKTFLDPMWLLLFPEGTNVSPRTRGVSAKWAAKTGLRDPDHVLLPRSTGIFFCLNELRGTIDYVYDCTVAYEGVPRGKFGEDFFTLHSSYVNGRPPKSINLYWRRFRIEDLPLDDQDAFDVWLREQWYLKDALMDQYLTTGRFPASANSKLDYVHAVIKTRSPLEVLQVFTVVGIAGLFRNNVRKAWTLAGRLVGQ</sequence>
<keyword evidence="2" id="KW-0808">Transferase</keyword>
<protein>
    <recommendedName>
        <fullName evidence="5">Phospholipid/glycerol acyltransferase domain-containing protein</fullName>
    </recommendedName>
</protein>
<dbReference type="Pfam" id="PF16076">
    <property type="entry name" value="Acyltransf_C"/>
    <property type="match status" value="1"/>
</dbReference>
<evidence type="ECO:0000256" key="4">
    <source>
        <dbReference type="SAM" id="Phobius"/>
    </source>
</evidence>
<comment type="similarity">
    <text evidence="1">Belongs to the 1-acyl-sn-glycerol-3-phosphate acyltransferase family.</text>
</comment>
<dbReference type="HOGENOM" id="CLU_041844_3_2_1"/>